<dbReference type="GO" id="GO:0033539">
    <property type="term" value="P:fatty acid beta-oxidation using acyl-CoA dehydrogenase"/>
    <property type="evidence" value="ECO:0007669"/>
    <property type="project" value="TreeGrafter"/>
</dbReference>
<dbReference type="SUPFAM" id="SSF56645">
    <property type="entry name" value="Acyl-CoA dehydrogenase NM domain-like"/>
    <property type="match status" value="1"/>
</dbReference>
<dbReference type="Proteomes" id="UP000278398">
    <property type="component" value="Unassembled WGS sequence"/>
</dbReference>
<dbReference type="Pfam" id="PF00441">
    <property type="entry name" value="Acyl-CoA_dh_1"/>
    <property type="match status" value="1"/>
</dbReference>
<dbReference type="Gene3D" id="2.40.110.10">
    <property type="entry name" value="Butyryl-CoA Dehydrogenase, subunit A, domain 2"/>
    <property type="match status" value="1"/>
</dbReference>
<organism evidence="7 8">
    <name type="scientific">Aquibium carbonis</name>
    <dbReference type="NCBI Taxonomy" id="2495581"/>
    <lineage>
        <taxon>Bacteria</taxon>
        <taxon>Pseudomonadati</taxon>
        <taxon>Pseudomonadota</taxon>
        <taxon>Alphaproteobacteria</taxon>
        <taxon>Hyphomicrobiales</taxon>
        <taxon>Phyllobacteriaceae</taxon>
        <taxon>Aquibium</taxon>
    </lineage>
</organism>
<accession>A0A3S0AUX5</accession>
<comment type="caution">
    <text evidence="7">The sequence shown here is derived from an EMBL/GenBank/DDBJ whole genome shotgun (WGS) entry which is preliminary data.</text>
</comment>
<evidence type="ECO:0000313" key="8">
    <source>
        <dbReference type="Proteomes" id="UP000278398"/>
    </source>
</evidence>
<comment type="cofactor">
    <cofactor evidence="1">
        <name>FAD</name>
        <dbReference type="ChEBI" id="CHEBI:57692"/>
    </cofactor>
</comment>
<evidence type="ECO:0000259" key="6">
    <source>
        <dbReference type="Pfam" id="PF00441"/>
    </source>
</evidence>
<dbReference type="RefSeq" id="WP_126698215.1">
    <property type="nucleotide sequence ID" value="NZ_RWKW01000012.1"/>
</dbReference>
<dbReference type="GO" id="GO:0050660">
    <property type="term" value="F:flavin adenine dinucleotide binding"/>
    <property type="evidence" value="ECO:0007669"/>
    <property type="project" value="InterPro"/>
</dbReference>
<dbReference type="SUPFAM" id="SSF47203">
    <property type="entry name" value="Acyl-CoA dehydrogenase C-terminal domain-like"/>
    <property type="match status" value="1"/>
</dbReference>
<reference evidence="7 8" key="1">
    <citation type="submission" date="2018-12" db="EMBL/GenBank/DDBJ databases">
        <title>Mesorhizobium carbonis sp. nov., isolated from coal mine water.</title>
        <authorList>
            <person name="Xin W."/>
            <person name="Xu Z."/>
            <person name="Xiang F."/>
            <person name="Zhang J."/>
            <person name="Xi L."/>
            <person name="Liu J."/>
        </authorList>
    </citation>
    <scope>NUCLEOTIDE SEQUENCE [LARGE SCALE GENOMIC DNA]</scope>
    <source>
        <strain evidence="7 8">B2.3</strain>
    </source>
</reference>
<evidence type="ECO:0000256" key="1">
    <source>
        <dbReference type="ARBA" id="ARBA00001974"/>
    </source>
</evidence>
<keyword evidence="3" id="KW-0285">Flavoprotein</keyword>
<dbReference type="EMBL" id="RWKW01000012">
    <property type="protein sequence ID" value="RST87719.1"/>
    <property type="molecule type" value="Genomic_DNA"/>
</dbReference>
<evidence type="ECO:0000256" key="3">
    <source>
        <dbReference type="ARBA" id="ARBA00022630"/>
    </source>
</evidence>
<evidence type="ECO:0000256" key="4">
    <source>
        <dbReference type="ARBA" id="ARBA00022827"/>
    </source>
</evidence>
<dbReference type="GO" id="GO:0005737">
    <property type="term" value="C:cytoplasm"/>
    <property type="evidence" value="ECO:0007669"/>
    <property type="project" value="TreeGrafter"/>
</dbReference>
<dbReference type="GO" id="GO:0003995">
    <property type="term" value="F:acyl-CoA dehydrogenase activity"/>
    <property type="evidence" value="ECO:0007669"/>
    <property type="project" value="TreeGrafter"/>
</dbReference>
<gene>
    <name evidence="7" type="ORF">EJC49_04225</name>
</gene>
<dbReference type="PANTHER" id="PTHR48083">
    <property type="entry name" value="MEDIUM-CHAIN SPECIFIC ACYL-COA DEHYDROGENASE, MITOCHONDRIAL-RELATED"/>
    <property type="match status" value="1"/>
</dbReference>
<dbReference type="InterPro" id="IPR037069">
    <property type="entry name" value="AcylCoA_DH/ox_N_sf"/>
</dbReference>
<protein>
    <submittedName>
        <fullName evidence="7">Acyl-CoA dehydrogenase</fullName>
    </submittedName>
</protein>
<dbReference type="InterPro" id="IPR009075">
    <property type="entry name" value="AcylCo_DH/oxidase_C"/>
</dbReference>
<dbReference type="InterPro" id="IPR036250">
    <property type="entry name" value="AcylCo_DH-like_C"/>
</dbReference>
<proteinExistence type="inferred from homology"/>
<dbReference type="InterPro" id="IPR050741">
    <property type="entry name" value="Acyl-CoA_dehydrogenase"/>
</dbReference>
<comment type="similarity">
    <text evidence="2">Belongs to the acyl-CoA dehydrogenase family.</text>
</comment>
<dbReference type="PANTHER" id="PTHR48083:SF37">
    <property type="entry name" value="DEHYDROGENASE, PUTATIVE-RELATED"/>
    <property type="match status" value="1"/>
</dbReference>
<evidence type="ECO:0000256" key="5">
    <source>
        <dbReference type="ARBA" id="ARBA00023002"/>
    </source>
</evidence>
<dbReference type="Gene3D" id="1.10.540.10">
    <property type="entry name" value="Acyl-CoA dehydrogenase/oxidase, N-terminal domain"/>
    <property type="match status" value="1"/>
</dbReference>
<keyword evidence="4" id="KW-0274">FAD</keyword>
<keyword evidence="5" id="KW-0560">Oxidoreductase</keyword>
<dbReference type="OrthoDB" id="2986495at2"/>
<keyword evidence="8" id="KW-1185">Reference proteome</keyword>
<dbReference type="AlphaFoldDB" id="A0A3S0AUX5"/>
<evidence type="ECO:0000313" key="7">
    <source>
        <dbReference type="EMBL" id="RST87719.1"/>
    </source>
</evidence>
<feature type="domain" description="Acyl-CoA dehydrogenase/oxidase C-terminal" evidence="6">
    <location>
        <begin position="208"/>
        <end position="333"/>
    </location>
</feature>
<name>A0A3S0AUX5_9HYPH</name>
<dbReference type="InterPro" id="IPR009100">
    <property type="entry name" value="AcylCoA_DH/oxidase_NM_dom_sf"/>
</dbReference>
<evidence type="ECO:0000256" key="2">
    <source>
        <dbReference type="ARBA" id="ARBA00009347"/>
    </source>
</evidence>
<dbReference type="InterPro" id="IPR046373">
    <property type="entry name" value="Acyl-CoA_Oxase/DH_mid-dom_sf"/>
</dbReference>
<sequence>MLLEPDSQDGLDELFRQIAEGAPARDVDGAFPKAAFDVLRHANLLANPPVRPGEMKALLRLLAAVGRGDLSVGRLFEGHVNAFFLMDRYGTDTQRRSYATIAASGGAFGVWNTDVPEDPLRLEGGRLFGKKNFASGVDGLSHAIVTVTIDAGRQMIVVPVSELTVDRAWWRPVGMRASGSHIADLTGLEPSQDWLLGEPDDYIAQPWFSAGAIRFVAVQVGGMHTILDTVVSHLNRTNRAANPYQSHRLARLGAHVETGYLWLDRLAEAWIVAASNPYATELQAYLMASANAARMVVEEGALCVLQEAEQAIGAAGMISPHPFERLMRDLRTYLRQPNPDGAFAAFGEAIACARWSPAGYRNLSGGRNG</sequence>
<dbReference type="Gene3D" id="1.20.140.10">
    <property type="entry name" value="Butyryl-CoA Dehydrogenase, subunit A, domain 3"/>
    <property type="match status" value="1"/>
</dbReference>